<name>A0A7W6PRW8_9HYPH</name>
<reference evidence="1 2" key="1">
    <citation type="submission" date="2020-08" db="EMBL/GenBank/DDBJ databases">
        <title>Genomic Encyclopedia of Type Strains, Phase IV (KMG-IV): sequencing the most valuable type-strain genomes for metagenomic binning, comparative biology and taxonomic classification.</title>
        <authorList>
            <person name="Goeker M."/>
        </authorList>
    </citation>
    <scope>NUCLEOTIDE SEQUENCE [LARGE SCALE GENOMIC DNA]</scope>
    <source>
        <strain evidence="1 2">DSM 29514</strain>
    </source>
</reference>
<keyword evidence="2" id="KW-1185">Reference proteome</keyword>
<dbReference type="AlphaFoldDB" id="A0A7W6PRW8"/>
<evidence type="ECO:0000313" key="1">
    <source>
        <dbReference type="EMBL" id="MBB4144389.1"/>
    </source>
</evidence>
<gene>
    <name evidence="1" type="ORF">GGQ72_002946</name>
</gene>
<evidence type="ECO:0000313" key="2">
    <source>
        <dbReference type="Proteomes" id="UP000519897"/>
    </source>
</evidence>
<dbReference type="Proteomes" id="UP000519897">
    <property type="component" value="Unassembled WGS sequence"/>
</dbReference>
<organism evidence="1 2">
    <name type="scientific">Rhizobium rhizoryzae</name>
    <dbReference type="NCBI Taxonomy" id="451876"/>
    <lineage>
        <taxon>Bacteria</taxon>
        <taxon>Pseudomonadati</taxon>
        <taxon>Pseudomonadota</taxon>
        <taxon>Alphaproteobacteria</taxon>
        <taxon>Hyphomicrobiales</taxon>
        <taxon>Rhizobiaceae</taxon>
        <taxon>Rhizobium/Agrobacterium group</taxon>
        <taxon>Rhizobium</taxon>
    </lineage>
</organism>
<dbReference type="EMBL" id="JACIEC010000003">
    <property type="protein sequence ID" value="MBB4144389.1"/>
    <property type="molecule type" value="Genomic_DNA"/>
</dbReference>
<protein>
    <submittedName>
        <fullName evidence="1">Uncharacterized protein</fullName>
    </submittedName>
</protein>
<proteinExistence type="predicted"/>
<comment type="caution">
    <text evidence="1">The sequence shown here is derived from an EMBL/GenBank/DDBJ whole genome shotgun (WGS) entry which is preliminary data.</text>
</comment>
<accession>A0A7W6PRW8</accession>
<sequence length="63" mass="7814">MRFIYLRELSIPIAASHKMYIEKLLYEDLLNNIIFWPLNEMIVHFAKYTWLYFWIILSQYCGH</sequence>